<feature type="region of interest" description="Disordered" evidence="1">
    <location>
        <begin position="30"/>
        <end position="58"/>
    </location>
</feature>
<sequence>MNDFVPRIDSIAPDRGAVRTVAPVVSVQAGGASAQSGQDLDTEARNEQARQEHMASASDYAKVQARVADILSRLNADKVPSAESVERADAQIGSMIPPPVVVVPLFPASREMIEHALAVAHDIAEQAMLAQAAQANVNVGTVEQVLA</sequence>
<gene>
    <name evidence="2" type="ORF">FHS92_001496</name>
</gene>
<accession>A0A841IYU5</accession>
<feature type="compositionally biased region" description="Basic and acidic residues" evidence="1">
    <location>
        <begin position="42"/>
        <end position="53"/>
    </location>
</feature>
<dbReference type="EMBL" id="JACIJP010000002">
    <property type="protein sequence ID" value="MBB6123767.1"/>
    <property type="molecule type" value="Genomic_DNA"/>
</dbReference>
<comment type="caution">
    <text evidence="2">The sequence shown here is derived from an EMBL/GenBank/DDBJ whole genome shotgun (WGS) entry which is preliminary data.</text>
</comment>
<dbReference type="Proteomes" id="UP000552700">
    <property type="component" value="Unassembled WGS sequence"/>
</dbReference>
<proteinExistence type="predicted"/>
<organism evidence="2 3">
    <name type="scientific">Sphingobium subterraneum</name>
    <dbReference type="NCBI Taxonomy" id="627688"/>
    <lineage>
        <taxon>Bacteria</taxon>
        <taxon>Pseudomonadati</taxon>
        <taxon>Pseudomonadota</taxon>
        <taxon>Alphaproteobacteria</taxon>
        <taxon>Sphingomonadales</taxon>
        <taxon>Sphingomonadaceae</taxon>
        <taxon>Sphingobium</taxon>
    </lineage>
</organism>
<name>A0A841IYU5_9SPHN</name>
<protein>
    <submittedName>
        <fullName evidence="2">Uncharacterized protein</fullName>
    </submittedName>
</protein>
<dbReference type="AlphaFoldDB" id="A0A841IYU5"/>
<reference evidence="2 3" key="1">
    <citation type="submission" date="2020-08" db="EMBL/GenBank/DDBJ databases">
        <title>Genomic Encyclopedia of Type Strains, Phase IV (KMG-IV): sequencing the most valuable type-strain genomes for metagenomic binning, comparative biology and taxonomic classification.</title>
        <authorList>
            <person name="Goeker M."/>
        </authorList>
    </citation>
    <scope>NUCLEOTIDE SEQUENCE [LARGE SCALE GENOMIC DNA]</scope>
    <source>
        <strain evidence="2 3">DSM 102255</strain>
    </source>
</reference>
<keyword evidence="3" id="KW-1185">Reference proteome</keyword>
<evidence type="ECO:0000313" key="3">
    <source>
        <dbReference type="Proteomes" id="UP000552700"/>
    </source>
</evidence>
<evidence type="ECO:0000313" key="2">
    <source>
        <dbReference type="EMBL" id="MBB6123767.1"/>
    </source>
</evidence>
<evidence type="ECO:0000256" key="1">
    <source>
        <dbReference type="SAM" id="MobiDB-lite"/>
    </source>
</evidence>